<evidence type="ECO:0000256" key="1">
    <source>
        <dbReference type="SAM" id="MobiDB-lite"/>
    </source>
</evidence>
<dbReference type="EMBL" id="KZ503120">
    <property type="protein sequence ID" value="PKU68143.1"/>
    <property type="molecule type" value="Genomic_DNA"/>
</dbReference>
<gene>
    <name evidence="2" type="ORF">MA16_Dca015645</name>
</gene>
<feature type="region of interest" description="Disordered" evidence="1">
    <location>
        <begin position="320"/>
        <end position="344"/>
    </location>
</feature>
<protein>
    <submittedName>
        <fullName evidence="2">Uncharacterized protein</fullName>
    </submittedName>
</protein>
<reference evidence="2 3" key="2">
    <citation type="journal article" date="2017" name="Nature">
        <title>The Apostasia genome and the evolution of orchids.</title>
        <authorList>
            <person name="Zhang G.Q."/>
            <person name="Liu K.W."/>
            <person name="Li Z."/>
            <person name="Lohaus R."/>
            <person name="Hsiao Y.Y."/>
            <person name="Niu S.C."/>
            <person name="Wang J.Y."/>
            <person name="Lin Y.C."/>
            <person name="Xu Q."/>
            <person name="Chen L.J."/>
            <person name="Yoshida K."/>
            <person name="Fujiwara S."/>
            <person name="Wang Z.W."/>
            <person name="Zhang Y.Q."/>
            <person name="Mitsuda N."/>
            <person name="Wang M."/>
            <person name="Liu G.H."/>
            <person name="Pecoraro L."/>
            <person name="Huang H.X."/>
            <person name="Xiao X.J."/>
            <person name="Lin M."/>
            <person name="Wu X.Y."/>
            <person name="Wu W.L."/>
            <person name="Chen Y.Y."/>
            <person name="Chang S.B."/>
            <person name="Sakamoto S."/>
            <person name="Ohme-Takagi M."/>
            <person name="Yagi M."/>
            <person name="Zeng S.J."/>
            <person name="Shen C.Y."/>
            <person name="Yeh C.M."/>
            <person name="Luo Y.B."/>
            <person name="Tsai W.C."/>
            <person name="Van de Peer Y."/>
            <person name="Liu Z.J."/>
        </authorList>
    </citation>
    <scope>NUCLEOTIDE SEQUENCE [LARGE SCALE GENOMIC DNA]</scope>
    <source>
        <tissue evidence="2">The whole plant</tissue>
    </source>
</reference>
<dbReference type="Proteomes" id="UP000233837">
    <property type="component" value="Unassembled WGS sequence"/>
</dbReference>
<proteinExistence type="predicted"/>
<sequence length="344" mass="38036">MVVHSCWPLMGSNMKDRKVTDYGKPITGAAEGPKGNFTLDVKEAQRRIARGMLMINENGEISKFSYKKFAENDASCSGMNIFVQRFGNSNAIPGNSALNVNSLSFENKNVTRNVNKEDDCLNVKLPEDNGNTTDQMFDKLTEKNTKNPNPENAWTKKSYIKIKLNEEENMMTDDGKAVKMIVELEVRNAAILDKEQPIIEKNKHDEEGREIFSKDTKEGSVAVLSKSPVSSCSKISNSGNKFDILSSVPENLVNEDLLVSVKEKENAKKSGDGSKRRLIKDENGEKILSDNKMGGDKISIGDSNKIKLAKELKSLGPIKNITRGRNFDGGGSKRKEGGASPMFF</sequence>
<organism evidence="2 3">
    <name type="scientific">Dendrobium catenatum</name>
    <dbReference type="NCBI Taxonomy" id="906689"/>
    <lineage>
        <taxon>Eukaryota</taxon>
        <taxon>Viridiplantae</taxon>
        <taxon>Streptophyta</taxon>
        <taxon>Embryophyta</taxon>
        <taxon>Tracheophyta</taxon>
        <taxon>Spermatophyta</taxon>
        <taxon>Magnoliopsida</taxon>
        <taxon>Liliopsida</taxon>
        <taxon>Asparagales</taxon>
        <taxon>Orchidaceae</taxon>
        <taxon>Epidendroideae</taxon>
        <taxon>Malaxideae</taxon>
        <taxon>Dendrobiinae</taxon>
        <taxon>Dendrobium</taxon>
    </lineage>
</organism>
<name>A0A2I0VXK9_9ASPA</name>
<evidence type="ECO:0000313" key="3">
    <source>
        <dbReference type="Proteomes" id="UP000233837"/>
    </source>
</evidence>
<evidence type="ECO:0000313" key="2">
    <source>
        <dbReference type="EMBL" id="PKU68143.1"/>
    </source>
</evidence>
<keyword evidence="3" id="KW-1185">Reference proteome</keyword>
<reference evidence="2 3" key="1">
    <citation type="journal article" date="2016" name="Sci. Rep.">
        <title>The Dendrobium catenatum Lindl. genome sequence provides insights into polysaccharide synthase, floral development and adaptive evolution.</title>
        <authorList>
            <person name="Zhang G.Q."/>
            <person name="Xu Q."/>
            <person name="Bian C."/>
            <person name="Tsai W.C."/>
            <person name="Yeh C.M."/>
            <person name="Liu K.W."/>
            <person name="Yoshida K."/>
            <person name="Zhang L.S."/>
            <person name="Chang S.B."/>
            <person name="Chen F."/>
            <person name="Shi Y."/>
            <person name="Su Y.Y."/>
            <person name="Zhang Y.Q."/>
            <person name="Chen L.J."/>
            <person name="Yin Y."/>
            <person name="Lin M."/>
            <person name="Huang H."/>
            <person name="Deng H."/>
            <person name="Wang Z.W."/>
            <person name="Zhu S.L."/>
            <person name="Zhao X."/>
            <person name="Deng C."/>
            <person name="Niu S.C."/>
            <person name="Huang J."/>
            <person name="Wang M."/>
            <person name="Liu G.H."/>
            <person name="Yang H.J."/>
            <person name="Xiao X.J."/>
            <person name="Hsiao Y.Y."/>
            <person name="Wu W.L."/>
            <person name="Chen Y.Y."/>
            <person name="Mitsuda N."/>
            <person name="Ohme-Takagi M."/>
            <person name="Luo Y.B."/>
            <person name="Van de Peer Y."/>
            <person name="Liu Z.J."/>
        </authorList>
    </citation>
    <scope>NUCLEOTIDE SEQUENCE [LARGE SCALE GENOMIC DNA]</scope>
    <source>
        <tissue evidence="2">The whole plant</tissue>
    </source>
</reference>
<dbReference type="AlphaFoldDB" id="A0A2I0VXK9"/>
<accession>A0A2I0VXK9</accession>